<gene>
    <name evidence="7" type="ORF">ACJIZ3_002507</name>
</gene>
<dbReference type="AlphaFoldDB" id="A0ABD3U6M3"/>
<dbReference type="FunFam" id="1.25.40.10:FF:000184">
    <property type="entry name" value="Pentatricopeptide repeat-containing protein, chloroplastic"/>
    <property type="match status" value="1"/>
</dbReference>
<dbReference type="InterPro" id="IPR046848">
    <property type="entry name" value="E_motif"/>
</dbReference>
<evidence type="ECO:0000313" key="8">
    <source>
        <dbReference type="Proteomes" id="UP001634393"/>
    </source>
</evidence>
<feature type="repeat" description="Solcar" evidence="5">
    <location>
        <begin position="102"/>
        <end position="197"/>
    </location>
</feature>
<dbReference type="PANTHER" id="PTHR47926">
    <property type="entry name" value="PENTATRICOPEPTIDE REPEAT-CONTAINING PROTEIN"/>
    <property type="match status" value="1"/>
</dbReference>
<comment type="subcellular location">
    <subcellularLocation>
        <location evidence="1">Membrane</location>
        <topology evidence="1">Multi-pass membrane protein</topology>
    </subcellularLocation>
</comment>
<name>A0ABD3U6M3_9LAMI</name>
<feature type="repeat" description="Solcar" evidence="5">
    <location>
        <begin position="207"/>
        <end position="294"/>
    </location>
</feature>
<protein>
    <submittedName>
        <fullName evidence="7">Uncharacterized protein</fullName>
    </submittedName>
</protein>
<keyword evidence="3" id="KW-0677">Repeat</keyword>
<organism evidence="7 8">
    <name type="scientific">Penstemon smallii</name>
    <dbReference type="NCBI Taxonomy" id="265156"/>
    <lineage>
        <taxon>Eukaryota</taxon>
        <taxon>Viridiplantae</taxon>
        <taxon>Streptophyta</taxon>
        <taxon>Embryophyta</taxon>
        <taxon>Tracheophyta</taxon>
        <taxon>Spermatophyta</taxon>
        <taxon>Magnoliopsida</taxon>
        <taxon>eudicotyledons</taxon>
        <taxon>Gunneridae</taxon>
        <taxon>Pentapetalae</taxon>
        <taxon>asterids</taxon>
        <taxon>lamiids</taxon>
        <taxon>Lamiales</taxon>
        <taxon>Plantaginaceae</taxon>
        <taxon>Cheloneae</taxon>
        <taxon>Penstemon</taxon>
    </lineage>
</organism>
<dbReference type="InterPro" id="IPR046960">
    <property type="entry name" value="PPR_At4g14850-like_plant"/>
</dbReference>
<dbReference type="FunFam" id="1.25.40.10:FF:000344">
    <property type="entry name" value="Pentatricopeptide repeat-containing protein"/>
    <property type="match status" value="1"/>
</dbReference>
<dbReference type="InterPro" id="IPR011990">
    <property type="entry name" value="TPR-like_helical_dom_sf"/>
</dbReference>
<evidence type="ECO:0000256" key="5">
    <source>
        <dbReference type="PROSITE-ProRule" id="PRU00282"/>
    </source>
</evidence>
<dbReference type="Gene3D" id="1.25.40.10">
    <property type="entry name" value="Tetratricopeptide repeat domain"/>
    <property type="match status" value="3"/>
</dbReference>
<evidence type="ECO:0000256" key="3">
    <source>
        <dbReference type="ARBA" id="ARBA00022737"/>
    </source>
</evidence>
<proteinExistence type="predicted"/>
<feature type="repeat" description="PPR" evidence="6">
    <location>
        <begin position="470"/>
        <end position="504"/>
    </location>
</feature>
<dbReference type="Pfam" id="PF20431">
    <property type="entry name" value="E_motif"/>
    <property type="match status" value="1"/>
</dbReference>
<evidence type="ECO:0000256" key="2">
    <source>
        <dbReference type="ARBA" id="ARBA00022692"/>
    </source>
</evidence>
<dbReference type="PROSITE" id="PS50920">
    <property type="entry name" value="SOLCAR"/>
    <property type="match status" value="3"/>
</dbReference>
<evidence type="ECO:0000313" key="7">
    <source>
        <dbReference type="EMBL" id="KAL3845104.1"/>
    </source>
</evidence>
<dbReference type="GO" id="GO:0016070">
    <property type="term" value="P:RNA metabolic process"/>
    <property type="evidence" value="ECO:0007669"/>
    <property type="project" value="UniProtKB-ARBA"/>
</dbReference>
<evidence type="ECO:0000256" key="4">
    <source>
        <dbReference type="ARBA" id="ARBA00023136"/>
    </source>
</evidence>
<dbReference type="FunFam" id="1.50.40.10:FF:000050">
    <property type="entry name" value="mitochondrial carnitine/acylcarnitine carrier-like protein"/>
    <property type="match status" value="1"/>
</dbReference>
<comment type="caution">
    <text evidence="7">The sequence shown here is derived from an EMBL/GenBank/DDBJ whole genome shotgun (WGS) entry which is preliminary data.</text>
</comment>
<reference evidence="7 8" key="1">
    <citation type="submission" date="2024-12" db="EMBL/GenBank/DDBJ databases">
        <title>The unique morphological basis and parallel evolutionary history of personate flowers in Penstemon.</title>
        <authorList>
            <person name="Depatie T.H."/>
            <person name="Wessinger C.A."/>
        </authorList>
    </citation>
    <scope>NUCLEOTIDE SEQUENCE [LARGE SCALE GENOMIC DNA]</scope>
    <source>
        <strain evidence="7">WTNN_2</strain>
        <tissue evidence="7">Leaf</tissue>
    </source>
</reference>
<sequence>MGDVAKDLTAGTFGGAAQLICGHPFDTIKVKLQSQPSPLPGQLPKYAGAIDAVKQTLAAEGPKGLYKGMGAPLATVAALNAVLFTVRGQMEALLRSGPGTPLTVNQQVICGAGAGAAVSFLACPTELIKCRLQAQSSMATSSSGAIPVKYGGPMDVARHVLQSAGVKGLFKGLIPTLAREVPGNAAMFGVYEALKQYLAGGQDTSSLGRGSQILAGGVAGGAFWVFVYPTDVVKSVLQVDDFKNPKFSGSIDAVRKIFKSEGVKGLYKGFGPAMGRSVPANAACFLEEALMATEELNRPPPLPQLSGKLETYFSSAFFLSFDFTWKWCYFYFTVHFLPAPGLFQMRFKNVLLKGKSVVLNNLKKSFPPSYIGKTINFSSQTIPSSSSWVQNNQLFQRHPRLQLLEGQCNKTIHHFKMLFSYVFVSGLHRNPFVMGRLLYFTLIELEQSKCGIKEKFEYGVEIFNQIRKPNIFSWNTIIRFFAASEKPMIALHYYMKMLRQEMVPDKYTFPFLLQACAANFDLGLVEQVHSQTVQLGLDHDLFVQNSLLNAYINCGSLSDAWSVFDEMPERDVVSWTSLISGLASQSNYTEALQVFKRLMADYSQVQPNVATIISTMSVCGNLGSVDQTRSMHALLEKAGWLKLDVSTANSLIDSYAKCGNLCHAKRVFDDIEDTKKDLYSWTTILSGFAMHGQGLDTLNLFSQMEQRCELKPDTITFVSVLSACAHSGLIEEGKRIFESMRTKYKIEPDLRHYGCIVDLLGRAGMVERAYNIVENMPMEPNLAILGALLSGCRLHNKLEFGEAVLRKIEFLKERGGARVLLSNMYADGNQWNKVINIRKEMRVTDQGKLPGRSWIQIKDGVYEFVAGNEIDSQAVELHMVLEGLEKVSRL</sequence>
<evidence type="ECO:0000256" key="1">
    <source>
        <dbReference type="ARBA" id="ARBA00004141"/>
    </source>
</evidence>
<feature type="repeat" description="Solcar" evidence="5">
    <location>
        <begin position="2"/>
        <end position="93"/>
    </location>
</feature>
<dbReference type="Gene3D" id="1.50.40.10">
    <property type="entry name" value="Mitochondrial carrier domain"/>
    <property type="match status" value="1"/>
</dbReference>
<dbReference type="Pfam" id="PF13041">
    <property type="entry name" value="PPR_2"/>
    <property type="match status" value="1"/>
</dbReference>
<accession>A0ABD3U6M3</accession>
<dbReference type="InterPro" id="IPR002885">
    <property type="entry name" value="PPR_rpt"/>
</dbReference>
<dbReference type="InterPro" id="IPR018108">
    <property type="entry name" value="MCP_transmembrane"/>
</dbReference>
<feature type="repeat" description="PPR" evidence="6">
    <location>
        <begin position="540"/>
        <end position="574"/>
    </location>
</feature>
<keyword evidence="8" id="KW-1185">Reference proteome</keyword>
<dbReference type="EMBL" id="JBJXBP010000002">
    <property type="protein sequence ID" value="KAL3845104.1"/>
    <property type="molecule type" value="Genomic_DNA"/>
</dbReference>
<dbReference type="GO" id="GO:0016020">
    <property type="term" value="C:membrane"/>
    <property type="evidence" value="ECO:0007669"/>
    <property type="project" value="UniProtKB-SubCell"/>
</dbReference>
<dbReference type="Pfam" id="PF01535">
    <property type="entry name" value="PPR"/>
    <property type="match status" value="5"/>
</dbReference>
<keyword evidence="2 5" id="KW-0812">Transmembrane</keyword>
<keyword evidence="4 5" id="KW-0472">Membrane</keyword>
<dbReference type="Pfam" id="PF00153">
    <property type="entry name" value="Mito_carr"/>
    <property type="match status" value="3"/>
</dbReference>
<dbReference type="Proteomes" id="UP001634393">
    <property type="component" value="Unassembled WGS sequence"/>
</dbReference>
<dbReference type="SUPFAM" id="SSF103506">
    <property type="entry name" value="Mitochondrial carrier"/>
    <property type="match status" value="1"/>
</dbReference>
<feature type="repeat" description="PPR" evidence="6">
    <location>
        <begin position="644"/>
        <end position="678"/>
    </location>
</feature>
<dbReference type="NCBIfam" id="TIGR00756">
    <property type="entry name" value="PPR"/>
    <property type="match status" value="4"/>
</dbReference>
<dbReference type="PROSITE" id="PS51375">
    <property type="entry name" value="PPR"/>
    <property type="match status" value="4"/>
</dbReference>
<evidence type="ECO:0000256" key="6">
    <source>
        <dbReference type="PROSITE-ProRule" id="PRU00708"/>
    </source>
</evidence>
<feature type="repeat" description="PPR" evidence="6">
    <location>
        <begin position="713"/>
        <end position="743"/>
    </location>
</feature>
<dbReference type="InterPro" id="IPR023395">
    <property type="entry name" value="MCP_dom_sf"/>
</dbReference>